<dbReference type="RefSeq" id="WP_012199057.1">
    <property type="nucleotide sequence ID" value="NC_010001.1"/>
</dbReference>
<gene>
    <name evidence="2" type="ordered locus">Cphy_1031</name>
</gene>
<dbReference type="PROSITE" id="PS51186">
    <property type="entry name" value="GNAT"/>
    <property type="match status" value="1"/>
</dbReference>
<sequence>MTKSEYLKNPGRMASLPFWKEQKYGNLSTIKIVHEEQYKESDYRNYTKKHYFKLIHRLNEVPRLILDSSLEIDVVKIDQLEFVANFINQCYENIRVSKDEVSKWMNESVFSPTTWVTISKIGVGVIALGIADFDEEVKEGIFEWIQVLPEYQGKGIGKILVIELLQRLKYSYCETGEIIYCCHSKEFHVKYALREKN</sequence>
<evidence type="ECO:0000259" key="1">
    <source>
        <dbReference type="PROSITE" id="PS51186"/>
    </source>
</evidence>
<dbReference type="STRING" id="357809.Cphy_1031"/>
<feature type="domain" description="N-acetyltransferase" evidence="1">
    <location>
        <begin position="70"/>
        <end position="197"/>
    </location>
</feature>
<dbReference type="OrthoDB" id="1644787at2"/>
<dbReference type="InterPro" id="IPR000182">
    <property type="entry name" value="GNAT_dom"/>
</dbReference>
<dbReference type="KEGG" id="cpy:Cphy_1031"/>
<dbReference type="SUPFAM" id="SSF55729">
    <property type="entry name" value="Acyl-CoA N-acyltransferases (Nat)"/>
    <property type="match status" value="1"/>
</dbReference>
<proteinExistence type="predicted"/>
<dbReference type="HOGENOM" id="CLU_1382035_0_0_9"/>
<dbReference type="InterPro" id="IPR016181">
    <property type="entry name" value="Acyl_CoA_acyltransferase"/>
</dbReference>
<reference evidence="3" key="1">
    <citation type="submission" date="2007-11" db="EMBL/GenBank/DDBJ databases">
        <title>Complete genome sequence of Clostridium phytofermentans ISDg.</title>
        <authorList>
            <person name="Leschine S.B."/>
            <person name="Warnick T.A."/>
            <person name="Blanchard J.L."/>
            <person name="Schnell D.J."/>
            <person name="Petit E.L."/>
            <person name="LaTouf W.G."/>
            <person name="Copeland A."/>
            <person name="Lucas S."/>
            <person name="Lapidus A."/>
            <person name="Barry K."/>
            <person name="Glavina del Rio T."/>
            <person name="Dalin E."/>
            <person name="Tice H."/>
            <person name="Pitluck S."/>
            <person name="Kiss H."/>
            <person name="Brettin T."/>
            <person name="Bruce D."/>
            <person name="Detter J.C."/>
            <person name="Han C."/>
            <person name="Kuske C."/>
            <person name="Schmutz J."/>
            <person name="Larimer F."/>
            <person name="Land M."/>
            <person name="Hauser L."/>
            <person name="Kyrpides N."/>
            <person name="Kim E.A."/>
            <person name="Richardson P."/>
        </authorList>
    </citation>
    <scope>NUCLEOTIDE SEQUENCE [LARGE SCALE GENOMIC DNA]</scope>
    <source>
        <strain evidence="3">ATCC 700394 / DSM 18823 / ISDg</strain>
    </source>
</reference>
<dbReference type="eggNOG" id="COG0456">
    <property type="taxonomic scope" value="Bacteria"/>
</dbReference>
<dbReference type="GO" id="GO:0016747">
    <property type="term" value="F:acyltransferase activity, transferring groups other than amino-acyl groups"/>
    <property type="evidence" value="ECO:0007669"/>
    <property type="project" value="InterPro"/>
</dbReference>
<accession>A9KM68</accession>
<name>A9KM68_LACP7</name>
<evidence type="ECO:0000313" key="3">
    <source>
        <dbReference type="Proteomes" id="UP000000370"/>
    </source>
</evidence>
<organism evidence="2 3">
    <name type="scientific">Lachnoclostridium phytofermentans (strain ATCC 700394 / DSM 18823 / ISDg)</name>
    <name type="common">Clostridium phytofermentans</name>
    <dbReference type="NCBI Taxonomy" id="357809"/>
    <lineage>
        <taxon>Bacteria</taxon>
        <taxon>Bacillati</taxon>
        <taxon>Bacillota</taxon>
        <taxon>Clostridia</taxon>
        <taxon>Lachnospirales</taxon>
        <taxon>Lachnospiraceae</taxon>
    </lineage>
</organism>
<dbReference type="CDD" id="cd04301">
    <property type="entry name" value="NAT_SF"/>
    <property type="match status" value="1"/>
</dbReference>
<dbReference type="Proteomes" id="UP000000370">
    <property type="component" value="Chromosome"/>
</dbReference>
<dbReference type="Pfam" id="PF00583">
    <property type="entry name" value="Acetyltransf_1"/>
    <property type="match status" value="1"/>
</dbReference>
<dbReference type="AlphaFoldDB" id="A9KM68"/>
<keyword evidence="3" id="KW-1185">Reference proteome</keyword>
<dbReference type="Gene3D" id="3.40.630.30">
    <property type="match status" value="1"/>
</dbReference>
<evidence type="ECO:0000313" key="2">
    <source>
        <dbReference type="EMBL" id="ABX41411.1"/>
    </source>
</evidence>
<protein>
    <recommendedName>
        <fullName evidence="1">N-acetyltransferase domain-containing protein</fullName>
    </recommendedName>
</protein>
<dbReference type="EMBL" id="CP000885">
    <property type="protein sequence ID" value="ABX41411.1"/>
    <property type="molecule type" value="Genomic_DNA"/>
</dbReference>